<keyword evidence="3" id="KW-1185">Reference proteome</keyword>
<reference evidence="2 3" key="1">
    <citation type="submission" date="2016-10" db="EMBL/GenBank/DDBJ databases">
        <authorList>
            <person name="Varghese N."/>
            <person name="Submissions S."/>
        </authorList>
    </citation>
    <scope>NUCLEOTIDE SEQUENCE [LARGE SCALE GENOMIC DNA]</scope>
    <source>
        <strain evidence="2 3">22B</strain>
    </source>
</reference>
<dbReference type="EMBL" id="FOSF01000005">
    <property type="protein sequence ID" value="SFJ86817.1"/>
    <property type="molecule type" value="Genomic_DNA"/>
</dbReference>
<evidence type="ECO:0000313" key="3">
    <source>
        <dbReference type="Proteomes" id="UP000243374"/>
    </source>
</evidence>
<dbReference type="SUPFAM" id="SSF50939">
    <property type="entry name" value="Sialidases"/>
    <property type="match status" value="1"/>
</dbReference>
<dbReference type="InterPro" id="IPR036278">
    <property type="entry name" value="Sialidase_sf"/>
</dbReference>
<proteinExistence type="predicted"/>
<dbReference type="OrthoDB" id="41724at2"/>
<dbReference type="InterPro" id="IPR011040">
    <property type="entry name" value="Sialidase"/>
</dbReference>
<dbReference type="AlphaFoldDB" id="A0A662Z8E2"/>
<dbReference type="PANTHER" id="PTHR43752:SF2">
    <property type="entry name" value="BNR_ASP-BOX REPEAT FAMILY PROTEIN"/>
    <property type="match status" value="1"/>
</dbReference>
<evidence type="ECO:0000313" key="2">
    <source>
        <dbReference type="EMBL" id="SFJ86817.1"/>
    </source>
</evidence>
<feature type="domain" description="Sialidase" evidence="1">
    <location>
        <begin position="32"/>
        <end position="316"/>
    </location>
</feature>
<dbReference type="PANTHER" id="PTHR43752">
    <property type="entry name" value="BNR/ASP-BOX REPEAT FAMILY PROTEIN"/>
    <property type="match status" value="1"/>
</dbReference>
<dbReference type="RefSeq" id="WP_074839057.1">
    <property type="nucleotide sequence ID" value="NZ_CP047056.1"/>
</dbReference>
<dbReference type="Gene3D" id="2.120.10.10">
    <property type="match status" value="1"/>
</dbReference>
<organism evidence="2 3">
    <name type="scientific">Succinivibrio dextrinosolvens</name>
    <dbReference type="NCBI Taxonomy" id="83771"/>
    <lineage>
        <taxon>Bacteria</taxon>
        <taxon>Pseudomonadati</taxon>
        <taxon>Pseudomonadota</taxon>
        <taxon>Gammaproteobacteria</taxon>
        <taxon>Aeromonadales</taxon>
        <taxon>Succinivibrionaceae</taxon>
        <taxon>Succinivibrio</taxon>
    </lineage>
</organism>
<sequence length="334" mass="37470">MKLEHQYSTFAIDTLPCRMCHASAVLPVTDDRLLCAFFGGSYEGESDVGIYLCMLDKGVHIKHSFIKVSNEAHWNPVLFCVSEHRLALFFKVGNIIAQWSTFVCYSSDGGDNWSEPVPLIDGDKGGRGPVRNPPLRLKSGRILCPASSEQGEWHSFVDISDDNLMTLEKSADIYADHELIASRNMDLEKKIAVSEQSYGGQGIIQPALWEDSSGVHMLLRSTFGRILRSDSLDEGQNWCKPYAVNMPNNNSGIATSYYKDTLFLACNPVADNWGARTPMTLFTSENGIDFKEAVVLETQKAEFSYPCLYVLNNSLYISYTSKRTNIRIHKYNFV</sequence>
<dbReference type="CDD" id="cd15482">
    <property type="entry name" value="Sialidase_non-viral"/>
    <property type="match status" value="1"/>
</dbReference>
<evidence type="ECO:0000259" key="1">
    <source>
        <dbReference type="Pfam" id="PF13088"/>
    </source>
</evidence>
<dbReference type="Pfam" id="PF13088">
    <property type="entry name" value="BNR_2"/>
    <property type="match status" value="1"/>
</dbReference>
<accession>A0A662Z8E2</accession>
<name>A0A662Z8E2_9GAMM</name>
<dbReference type="Proteomes" id="UP000243374">
    <property type="component" value="Unassembled WGS sequence"/>
</dbReference>
<gene>
    <name evidence="2" type="ORF">SAMN04487865_100532</name>
</gene>
<protein>
    <submittedName>
        <fullName evidence="2">Predicted neuraminidase (Sialidase)</fullName>
    </submittedName>
</protein>